<feature type="compositionally biased region" description="Polar residues" evidence="3">
    <location>
        <begin position="699"/>
        <end position="715"/>
    </location>
</feature>
<feature type="region of interest" description="Disordered" evidence="3">
    <location>
        <begin position="515"/>
        <end position="537"/>
    </location>
</feature>
<evidence type="ECO:0008006" key="8">
    <source>
        <dbReference type="Google" id="ProtNLM"/>
    </source>
</evidence>
<evidence type="ECO:0000256" key="2">
    <source>
        <dbReference type="ARBA" id="ARBA00022737"/>
    </source>
</evidence>
<feature type="non-terminal residue" evidence="6">
    <location>
        <position position="858"/>
    </location>
</feature>
<dbReference type="InterPro" id="IPR011043">
    <property type="entry name" value="Gal_Oxase/kelch_b-propeller"/>
</dbReference>
<keyword evidence="2" id="KW-0677">Repeat</keyword>
<feature type="signal peptide" evidence="5">
    <location>
        <begin position="1"/>
        <end position="20"/>
    </location>
</feature>
<feature type="transmembrane region" description="Helical" evidence="4">
    <location>
        <begin position="542"/>
        <end position="566"/>
    </location>
</feature>
<feature type="region of interest" description="Disordered" evidence="3">
    <location>
        <begin position="593"/>
        <end position="628"/>
    </location>
</feature>
<feature type="region of interest" description="Disordered" evidence="3">
    <location>
        <begin position="661"/>
        <end position="759"/>
    </location>
</feature>
<keyword evidence="7" id="KW-1185">Reference proteome</keyword>
<sequence length="858" mass="93071">MGFTAKSFTAHALLALPATAQLLNWLPNQVNTSICTWELPRAAIVRDTIYLDGGELWWTRGLDDGDLGSPSNNGSSGFSSPLLAMIQADCLGNPEGIVMTYNLSRPFSPGDNLTGLLLQDTLTTARGGQGMSDDGEITGGAMFASEGSFYLYGGLPYRRTQQRESTEDVEVLGYDIYQYGASRPTDLTNSWFVTNLPANMTEYIAYGGAVSAPSENKAWYFSGLTSPSRGRIYWLYDTETLSDLASEPSDTFITVDMEVQNRVTWRNETLVRVRPRSDAQVVWVPVGEEGILVVLGGLTNSTRTISDSESLEEITEESAEFMQNVDIYDVANNAWYRQATEDTPPGTRSRGCAVVATASDESSFNIYYYGGFDGVYNGGDFYDDVWVLSMPSFTWTQVNEGTTIHARAGHRCFTPYPDQMMVFGGQPPHEGGSRACIEEPIVLFNLTSAEWMSSYDPSHQSTYGVPQRVHDKIGGNAIGGATMRAPSSGWDSSELESLFERPYDMDKIQQYWPYAPESTQSQGPGGREDEDDNSGGGGLPSWVAPVIGVVLGLALLIFIGVMLLFWKKRSIFRNRQSEAGTDDLPTRIRLWMKGQPIPPPEKDFTTTSTVISSDSRTLSPKGSGPTTVSVVAVSPEPQFCRELETIPAPVELDGMPSNVKISDRPSNSQLSGTAHPVEMQGGNELPSPQETRPGLRPPGNTNHITAFNNYSQGSNIGDAAHSNGPVEIGPHQEDGWNQDSPTVVRTPQSTQGQERMRSGVSEITTASHTRNLSDMTVSTADNQAGMVPIDTAMGSGAQNDTHVPLPRVDEGSMRPLLGPVSPPSANEAPGEDYLSARASLDTPKPSVSEEHEDRGNGG</sequence>
<accession>A0A084B9R4</accession>
<feature type="region of interest" description="Disordered" evidence="3">
    <location>
        <begin position="792"/>
        <end position="858"/>
    </location>
</feature>
<keyword evidence="4" id="KW-0472">Membrane</keyword>
<gene>
    <name evidence="6" type="ORF">S7711_00450</name>
</gene>
<dbReference type="EMBL" id="KL647645">
    <property type="protein sequence ID" value="KEY74293.1"/>
    <property type="molecule type" value="Genomic_DNA"/>
</dbReference>
<feature type="compositionally biased region" description="Polar residues" evidence="3">
    <location>
        <begin position="605"/>
        <end position="628"/>
    </location>
</feature>
<feature type="compositionally biased region" description="Polar residues" evidence="3">
    <location>
        <begin position="735"/>
        <end position="753"/>
    </location>
</feature>
<evidence type="ECO:0000313" key="6">
    <source>
        <dbReference type="EMBL" id="KEY74293.1"/>
    </source>
</evidence>
<evidence type="ECO:0000256" key="5">
    <source>
        <dbReference type="SAM" id="SignalP"/>
    </source>
</evidence>
<dbReference type="Proteomes" id="UP000028045">
    <property type="component" value="Unassembled WGS sequence"/>
</dbReference>
<evidence type="ECO:0000256" key="1">
    <source>
        <dbReference type="ARBA" id="ARBA00022441"/>
    </source>
</evidence>
<proteinExistence type="predicted"/>
<keyword evidence="5" id="KW-0732">Signal</keyword>
<organism evidence="6 7">
    <name type="scientific">Stachybotrys chartarum (strain CBS 109288 / IBT 7711)</name>
    <name type="common">Toxic black mold</name>
    <name type="synonym">Stilbospora chartarum</name>
    <dbReference type="NCBI Taxonomy" id="1280523"/>
    <lineage>
        <taxon>Eukaryota</taxon>
        <taxon>Fungi</taxon>
        <taxon>Dikarya</taxon>
        <taxon>Ascomycota</taxon>
        <taxon>Pezizomycotina</taxon>
        <taxon>Sordariomycetes</taxon>
        <taxon>Hypocreomycetidae</taxon>
        <taxon>Hypocreales</taxon>
        <taxon>Stachybotryaceae</taxon>
        <taxon>Stachybotrys</taxon>
    </lineage>
</organism>
<feature type="chain" id="PRO_5001771903" description="Kelch repeat protein" evidence="5">
    <location>
        <begin position="21"/>
        <end position="858"/>
    </location>
</feature>
<dbReference type="OrthoDB" id="10251809at2759"/>
<dbReference type="InterPro" id="IPR015915">
    <property type="entry name" value="Kelch-typ_b-propeller"/>
</dbReference>
<dbReference type="AlphaFoldDB" id="A0A084B9R4"/>
<dbReference type="PANTHER" id="PTHR46228:SF2">
    <property type="entry name" value="KELCH REPEAT PROTEIN (AFU_ORTHOLOGUE AFUA_4G14350)"/>
    <property type="match status" value="1"/>
</dbReference>
<keyword evidence="4" id="KW-0812">Transmembrane</keyword>
<name>A0A084B9R4_STACB</name>
<evidence type="ECO:0000256" key="4">
    <source>
        <dbReference type="SAM" id="Phobius"/>
    </source>
</evidence>
<dbReference type="SUPFAM" id="SSF50965">
    <property type="entry name" value="Galactose oxidase, central domain"/>
    <property type="match status" value="1"/>
</dbReference>
<dbReference type="Pfam" id="PF24681">
    <property type="entry name" value="Kelch_KLHDC2_KLHL20_DRC7"/>
    <property type="match status" value="1"/>
</dbReference>
<dbReference type="Gene3D" id="2.120.10.80">
    <property type="entry name" value="Kelch-type beta propeller"/>
    <property type="match status" value="1"/>
</dbReference>
<dbReference type="HOGENOM" id="CLU_012508_1_0_1"/>
<feature type="compositionally biased region" description="Basic and acidic residues" evidence="3">
    <location>
        <begin position="847"/>
        <end position="858"/>
    </location>
</feature>
<keyword evidence="4" id="KW-1133">Transmembrane helix</keyword>
<dbReference type="PANTHER" id="PTHR46228">
    <property type="entry name" value="KELCH DOMAIN-CONTAINING PROTEIN"/>
    <property type="match status" value="1"/>
</dbReference>
<evidence type="ECO:0000313" key="7">
    <source>
        <dbReference type="Proteomes" id="UP000028045"/>
    </source>
</evidence>
<evidence type="ECO:0000256" key="3">
    <source>
        <dbReference type="SAM" id="MobiDB-lite"/>
    </source>
</evidence>
<protein>
    <recommendedName>
        <fullName evidence="8">Kelch repeat protein</fullName>
    </recommendedName>
</protein>
<keyword evidence="1" id="KW-0880">Kelch repeat</keyword>
<reference evidence="6 7" key="1">
    <citation type="journal article" date="2014" name="BMC Genomics">
        <title>Comparative genome sequencing reveals chemotype-specific gene clusters in the toxigenic black mold Stachybotrys.</title>
        <authorList>
            <person name="Semeiks J."/>
            <person name="Borek D."/>
            <person name="Otwinowski Z."/>
            <person name="Grishin N.V."/>
        </authorList>
    </citation>
    <scope>NUCLEOTIDE SEQUENCE [LARGE SCALE GENOMIC DNA]</scope>
    <source>
        <strain evidence="7">CBS 109288 / IBT 7711</strain>
    </source>
</reference>